<organism evidence="2">
    <name type="scientific">marine metagenome</name>
    <dbReference type="NCBI Taxonomy" id="408172"/>
    <lineage>
        <taxon>unclassified sequences</taxon>
        <taxon>metagenomes</taxon>
        <taxon>ecological metagenomes</taxon>
    </lineage>
</organism>
<accession>A0A381N8B0</accession>
<dbReference type="EMBL" id="UINC01000191">
    <property type="protein sequence ID" value="SUZ50842.1"/>
    <property type="molecule type" value="Genomic_DNA"/>
</dbReference>
<feature type="compositionally biased region" description="Basic and acidic residues" evidence="1">
    <location>
        <begin position="1"/>
        <end position="14"/>
    </location>
</feature>
<feature type="region of interest" description="Disordered" evidence="1">
    <location>
        <begin position="1"/>
        <end position="20"/>
    </location>
</feature>
<dbReference type="AlphaFoldDB" id="A0A381N8B0"/>
<name>A0A381N8B0_9ZZZZ</name>
<evidence type="ECO:0000256" key="1">
    <source>
        <dbReference type="SAM" id="MobiDB-lite"/>
    </source>
</evidence>
<gene>
    <name evidence="2" type="ORF">METZ01_LOCUS3696</name>
</gene>
<sequence>MVQPRDPEPEHHYPPDMSVDPLDRLAAEAGVDEAVRRLGHQAWLRRRAEESASLSGLLADLAERQDPVELLLVGGGRRHGRIETVGSDLVGLRLDDRRLALVARRSLAAIRPDRGVPDLVGDRTVPRDGPNLRDVLDRLVADQPRVTITLVGTLIPVEGVLERLGRDVLLVREADGSATHLPFGAVVEVLVASD</sequence>
<protein>
    <submittedName>
        <fullName evidence="2">Uncharacterized protein</fullName>
    </submittedName>
</protein>
<reference evidence="2" key="1">
    <citation type="submission" date="2018-05" db="EMBL/GenBank/DDBJ databases">
        <authorList>
            <person name="Lanie J.A."/>
            <person name="Ng W.-L."/>
            <person name="Kazmierczak K.M."/>
            <person name="Andrzejewski T.M."/>
            <person name="Davidsen T.M."/>
            <person name="Wayne K.J."/>
            <person name="Tettelin H."/>
            <person name="Glass J.I."/>
            <person name="Rusch D."/>
            <person name="Podicherti R."/>
            <person name="Tsui H.-C.T."/>
            <person name="Winkler M.E."/>
        </authorList>
    </citation>
    <scope>NUCLEOTIDE SEQUENCE</scope>
</reference>
<proteinExistence type="predicted"/>
<evidence type="ECO:0000313" key="2">
    <source>
        <dbReference type="EMBL" id="SUZ50842.1"/>
    </source>
</evidence>